<reference evidence="11" key="2">
    <citation type="journal article" date="2022" name="Nat. Microbiol.">
        <title>A closed Candidatus Odinarchaeum chromosome exposes Asgard archaeal viruses.</title>
        <authorList>
            <person name="Tamarit D."/>
            <person name="Caceres E.F."/>
            <person name="Krupovic M."/>
            <person name="Nijland R."/>
            <person name="Eme L."/>
            <person name="Robinson N.P."/>
            <person name="Ettema T.J.G."/>
        </authorList>
    </citation>
    <scope>NUCLEOTIDE SEQUENCE</scope>
    <source>
        <strain evidence="11">LCB_4</strain>
    </source>
</reference>
<evidence type="ECO:0000256" key="7">
    <source>
        <dbReference type="ARBA" id="ARBA00022842"/>
    </source>
</evidence>
<dbReference type="InterPro" id="IPR050219">
    <property type="entry name" value="DnaG_primase"/>
</dbReference>
<accession>A0AAF0IBR2</accession>
<evidence type="ECO:0000256" key="5">
    <source>
        <dbReference type="ARBA" id="ARBA00022705"/>
    </source>
</evidence>
<evidence type="ECO:0000256" key="6">
    <source>
        <dbReference type="ARBA" id="ARBA00022723"/>
    </source>
</evidence>
<reference evidence="11" key="1">
    <citation type="journal article" date="2017" name="Nature">
        <title>Asgard archaea illuminate the origin of eukaryotic cellular complexity.</title>
        <authorList>
            <person name="Zaremba-Niedzwiedzka K."/>
            <person name="Caceres E.F."/>
            <person name="Saw J.H."/>
            <person name="Backstrom D."/>
            <person name="Juzokaite L."/>
            <person name="Vancaester E."/>
            <person name="Seitz K.W."/>
            <person name="Anantharaman K."/>
            <person name="Starnawski P."/>
            <person name="Kjeldsen K.U."/>
            <person name="Scott M.B."/>
            <person name="Nunoura T."/>
            <person name="Banfield J.F."/>
            <person name="Schramm A."/>
            <person name="Baker B.J."/>
            <person name="Spang A."/>
            <person name="Ettema T.J.G."/>
        </authorList>
    </citation>
    <scope>NUCLEOTIDE SEQUENCE</scope>
    <source>
        <strain evidence="11">LCB_4</strain>
    </source>
</reference>
<comment type="function">
    <text evidence="9">RNA polymerase that catalyzes the synthesis of short RNA molecules used as primers for DNA polymerase during DNA replication. Also part of the exosome, which is a complex involved in RNA degradation. Acts as a poly(A)-binding protein that enhances the interaction between heteropolymeric, adenine-rich transcripts and the exosome.</text>
</comment>
<keyword evidence="1 9" id="KW-0240">DNA-directed RNA polymerase</keyword>
<keyword evidence="9" id="KW-0271">Exosome</keyword>
<dbReference type="NCBIfam" id="NF003108">
    <property type="entry name" value="PRK04031.1-1"/>
    <property type="match status" value="1"/>
</dbReference>
<dbReference type="PANTHER" id="PTHR30313:SF2">
    <property type="entry name" value="DNA PRIMASE"/>
    <property type="match status" value="1"/>
</dbReference>
<dbReference type="GO" id="GO:1990077">
    <property type="term" value="C:primosome complex"/>
    <property type="evidence" value="ECO:0007669"/>
    <property type="project" value="UniProtKB-KW"/>
</dbReference>
<dbReference type="GO" id="GO:0005737">
    <property type="term" value="C:cytoplasm"/>
    <property type="evidence" value="ECO:0007669"/>
    <property type="project" value="TreeGrafter"/>
</dbReference>
<dbReference type="EMBL" id="CP091871">
    <property type="protein sequence ID" value="WEU40676.1"/>
    <property type="molecule type" value="Genomic_DNA"/>
</dbReference>
<keyword evidence="4 9" id="KW-0548">Nucleotidyltransferase</keyword>
<comment type="subunit">
    <text evidence="9">Forms a ternary complex with MCM helicase and DNA. Component of the archaeal exosome complex.</text>
</comment>
<evidence type="ECO:0000313" key="12">
    <source>
        <dbReference type="Proteomes" id="UP000186851"/>
    </source>
</evidence>
<protein>
    <recommendedName>
        <fullName evidence="9">DNA primase DnaG</fullName>
        <ecNumber evidence="9">2.7.7.101</ecNumber>
    </recommendedName>
</protein>
<keyword evidence="2 9" id="KW-0639">Primosome</keyword>
<keyword evidence="7" id="KW-0460">Magnesium</keyword>
<proteinExistence type="inferred from homology"/>
<dbReference type="PANTHER" id="PTHR30313">
    <property type="entry name" value="DNA PRIMASE"/>
    <property type="match status" value="1"/>
</dbReference>
<dbReference type="GO" id="GO:0006269">
    <property type="term" value="P:DNA replication, synthesis of primer"/>
    <property type="evidence" value="ECO:0007669"/>
    <property type="project" value="UniProtKB-UniRule"/>
</dbReference>
<dbReference type="SMART" id="SM00493">
    <property type="entry name" value="TOPRIM"/>
    <property type="match status" value="1"/>
</dbReference>
<organism evidence="11 12">
    <name type="scientific">Odinarchaeota yellowstonii (strain LCB_4)</name>
    <dbReference type="NCBI Taxonomy" id="1841599"/>
    <lineage>
        <taxon>Archaea</taxon>
        <taxon>Promethearchaeati</taxon>
        <taxon>Candidatus Odinarchaeota</taxon>
        <taxon>Candidatus Odinarchaeia</taxon>
        <taxon>Candidatus Odinarchaeales</taxon>
        <taxon>Candidatus Odinarchaeaceae</taxon>
        <taxon>Candidatus Odinarchaeum</taxon>
    </lineage>
</organism>
<evidence type="ECO:0000256" key="3">
    <source>
        <dbReference type="ARBA" id="ARBA00022679"/>
    </source>
</evidence>
<dbReference type="EC" id="2.7.7.101" evidence="9"/>
<keyword evidence="6" id="KW-0479">Metal-binding</keyword>
<evidence type="ECO:0000256" key="4">
    <source>
        <dbReference type="ARBA" id="ARBA00022695"/>
    </source>
</evidence>
<evidence type="ECO:0000256" key="2">
    <source>
        <dbReference type="ARBA" id="ARBA00022515"/>
    </source>
</evidence>
<evidence type="ECO:0000259" key="10">
    <source>
        <dbReference type="PROSITE" id="PS50880"/>
    </source>
</evidence>
<dbReference type="Gene3D" id="3.40.1360.10">
    <property type="match status" value="1"/>
</dbReference>
<dbReference type="GO" id="GO:0000428">
    <property type="term" value="C:DNA-directed RNA polymerase complex"/>
    <property type="evidence" value="ECO:0007669"/>
    <property type="project" value="UniProtKB-KW"/>
</dbReference>
<dbReference type="KEGG" id="oyw:OdinLCB4_001745"/>
<dbReference type="Pfam" id="PF13662">
    <property type="entry name" value="Toprim_4"/>
    <property type="match status" value="1"/>
</dbReference>
<comment type="catalytic activity">
    <reaction evidence="9">
        <text>ssDNA + n NTP = ssDNA/pppN(pN)n-1 hybrid + (n-1) diphosphate.</text>
        <dbReference type="EC" id="2.7.7.101"/>
    </reaction>
</comment>
<dbReference type="HAMAP" id="MF_00007">
    <property type="entry name" value="DNA_primase_DnaG_arc"/>
    <property type="match status" value="1"/>
</dbReference>
<dbReference type="AlphaFoldDB" id="A0AAF0IBR2"/>
<dbReference type="FunFam" id="3.40.1360.10:FF:000010">
    <property type="entry name" value="DNA primase DnaG"/>
    <property type="match status" value="1"/>
</dbReference>
<feature type="domain" description="Toprim" evidence="10">
    <location>
        <begin position="176"/>
        <end position="250"/>
    </location>
</feature>
<keyword evidence="5 9" id="KW-0235">DNA replication</keyword>
<dbReference type="SUPFAM" id="SSF56731">
    <property type="entry name" value="DNA primase core"/>
    <property type="match status" value="1"/>
</dbReference>
<sequence>MSLNDKEELTTIKYIIKVRFEVDGVVEKPDVIGAVFGQTEGLLGDELDLRELQKTGRIGRIGVTLELKNGKAAGEITVPSSLDRAETAILAAALETIDRVGPCTARMTLEKIEDVRSVKREKILDRAADILKKWTETVAPETADITEAVMRAIKPEDIVKYGPEELPAGPGLEESDSIIIVEGRADVINLLKHGFRNTVAVEGTNIPKSIIDLCNEKVVTVFTDGDRGGELILKELLQVADIDYVARAPPGKEVEELTRKEIVKCLRNKVPVEQVLSLYKPAYKEHKPQPEHVEEKIKEPYPTKHVHPRRIVKKGRKIKPAISLPDTLVDKISTLPETSQALILNEGGDEIARLPVSELADKLETIERAHLIAFDGVITQRIVDLASQKKIKYLVGARIGKIQKKPAETELITFDDIQKNS</sequence>
<evidence type="ECO:0000313" key="11">
    <source>
        <dbReference type="EMBL" id="WEU40676.1"/>
    </source>
</evidence>
<dbReference type="InterPro" id="IPR020607">
    <property type="entry name" value="Primase_DnaG_arc"/>
</dbReference>
<dbReference type="GO" id="GO:0000178">
    <property type="term" value="C:exosome (RNase complex)"/>
    <property type="evidence" value="ECO:0007669"/>
    <property type="project" value="UniProtKB-KW"/>
</dbReference>
<comment type="similarity">
    <text evidence="9">Belongs to the archaeal DnaG primase family.</text>
</comment>
<dbReference type="InterPro" id="IPR034154">
    <property type="entry name" value="TOPRIM_DnaG/twinkle"/>
</dbReference>
<dbReference type="Proteomes" id="UP000186851">
    <property type="component" value="Chromosome"/>
</dbReference>
<dbReference type="GO" id="GO:0003899">
    <property type="term" value="F:DNA-directed RNA polymerase activity"/>
    <property type="evidence" value="ECO:0007669"/>
    <property type="project" value="UniProtKB-UniRule"/>
</dbReference>
<dbReference type="GO" id="GO:0046872">
    <property type="term" value="F:metal ion binding"/>
    <property type="evidence" value="ECO:0007669"/>
    <property type="project" value="UniProtKB-KW"/>
</dbReference>
<name>A0AAF0IBR2_ODILC</name>
<dbReference type="GO" id="GO:0008143">
    <property type="term" value="F:poly(A) binding"/>
    <property type="evidence" value="ECO:0007669"/>
    <property type="project" value="InterPro"/>
</dbReference>
<evidence type="ECO:0000256" key="9">
    <source>
        <dbReference type="HAMAP-Rule" id="MF_00007"/>
    </source>
</evidence>
<keyword evidence="8 9" id="KW-0804">Transcription</keyword>
<keyword evidence="3 9" id="KW-0808">Transferase</keyword>
<evidence type="ECO:0000256" key="1">
    <source>
        <dbReference type="ARBA" id="ARBA00022478"/>
    </source>
</evidence>
<evidence type="ECO:0000256" key="8">
    <source>
        <dbReference type="ARBA" id="ARBA00023163"/>
    </source>
</evidence>
<dbReference type="PROSITE" id="PS50880">
    <property type="entry name" value="TOPRIM"/>
    <property type="match status" value="1"/>
</dbReference>
<dbReference type="InterPro" id="IPR006171">
    <property type="entry name" value="TOPRIM_dom"/>
</dbReference>
<dbReference type="CDD" id="cd01029">
    <property type="entry name" value="TOPRIM_primases"/>
    <property type="match status" value="1"/>
</dbReference>
<gene>
    <name evidence="9 11" type="primary">dnaG</name>
    <name evidence="11" type="ORF">OdinLCB4_001745</name>
</gene>